<comment type="caution">
    <text evidence="2">The sequence shown here is derived from an EMBL/GenBank/DDBJ whole genome shotgun (WGS) entry which is preliminary data.</text>
</comment>
<evidence type="ECO:0000256" key="1">
    <source>
        <dbReference type="SAM" id="MobiDB-lite"/>
    </source>
</evidence>
<evidence type="ECO:0000313" key="3">
    <source>
        <dbReference type="Proteomes" id="UP000552309"/>
    </source>
</evidence>
<evidence type="ECO:0000313" key="2">
    <source>
        <dbReference type="EMBL" id="MBC2140724.1"/>
    </source>
</evidence>
<feature type="compositionally biased region" description="Basic residues" evidence="1">
    <location>
        <begin position="148"/>
        <end position="165"/>
    </location>
</feature>
<gene>
    <name evidence="2" type="ORF">HCA89_00255</name>
</gene>
<evidence type="ECO:0008006" key="4">
    <source>
        <dbReference type="Google" id="ProtNLM"/>
    </source>
</evidence>
<reference evidence="2 3" key="1">
    <citation type="submission" date="2020-03" db="EMBL/GenBank/DDBJ databases">
        <title>Soil Listeria distribution.</title>
        <authorList>
            <person name="Liao J."/>
            <person name="Wiedmann M."/>
        </authorList>
    </citation>
    <scope>NUCLEOTIDE SEQUENCE [LARGE SCALE GENOMIC DNA]</scope>
    <source>
        <strain evidence="2 3">FSL L7-0297</strain>
    </source>
</reference>
<name>A0AB73H5D7_LISIO</name>
<dbReference type="RefSeq" id="WP_185542808.1">
    <property type="nucleotide sequence ID" value="NZ_JAARXV010000001.1"/>
</dbReference>
<feature type="region of interest" description="Disordered" evidence="1">
    <location>
        <begin position="118"/>
        <end position="168"/>
    </location>
</feature>
<accession>A0AB73H5D7</accession>
<organism evidence="2 3">
    <name type="scientific">Listeria innocua</name>
    <dbReference type="NCBI Taxonomy" id="1642"/>
    <lineage>
        <taxon>Bacteria</taxon>
        <taxon>Bacillati</taxon>
        <taxon>Bacillota</taxon>
        <taxon>Bacilli</taxon>
        <taxon>Bacillales</taxon>
        <taxon>Listeriaceae</taxon>
        <taxon>Listeria</taxon>
    </lineage>
</organism>
<proteinExistence type="predicted"/>
<feature type="compositionally biased region" description="Basic and acidic residues" evidence="1">
    <location>
        <begin position="118"/>
        <end position="128"/>
    </location>
</feature>
<dbReference type="Proteomes" id="UP000552309">
    <property type="component" value="Unassembled WGS sequence"/>
</dbReference>
<sequence length="324" mass="38245">MDGWIKLHRSILESDTYNFLSLHQKLIMIEILLRANFSDGFWLDKKTGKKVELKAGQLITSINKIKVEWLKNEKQISDKKIRNTLEKLQKLGFLSIKTTSNYTMLTVCNYSDYQREDLEKGEQKDKQGANKGQSEGNAEASKGQQCKKEKKKKKKKNNKNNNKRQNKFDDAHLSLAKLLFELIKKNNPEEREHDLEKWAHDIRVMIEQDKRDIEKVKNTIIWSQNNDFWCGVIKSPKSLRKNYDQMATLKNKPAFNKPENKKNNNFQRKEVPVDWIDRDFNKDPVKPKLNDEERAELEAQLAKMKAESAERWKRINQEEMLKHG</sequence>
<protein>
    <recommendedName>
        <fullName evidence="4">Replication protein O</fullName>
    </recommendedName>
</protein>
<dbReference type="EMBL" id="JAARXV010000001">
    <property type="protein sequence ID" value="MBC2140724.1"/>
    <property type="molecule type" value="Genomic_DNA"/>
</dbReference>
<dbReference type="AlphaFoldDB" id="A0AB73H5D7"/>